<dbReference type="Proteomes" id="UP000694865">
    <property type="component" value="Unplaced"/>
</dbReference>
<dbReference type="InterPro" id="IPR043141">
    <property type="entry name" value="Ribosomal_uL10-like_sf"/>
</dbReference>
<evidence type="ECO:0000256" key="3">
    <source>
        <dbReference type="ARBA" id="ARBA00022490"/>
    </source>
</evidence>
<comment type="similarity">
    <text evidence="2 5">Belongs to the universal ribosomal protein uL10 family.</text>
</comment>
<dbReference type="InterPro" id="IPR001790">
    <property type="entry name" value="Ribosomal_uL10"/>
</dbReference>
<dbReference type="InterPro" id="IPR033867">
    <property type="entry name" value="Mrt4"/>
</dbReference>
<dbReference type="InterPro" id="IPR040637">
    <property type="entry name" value="Ribosomal_uL10-like_insert"/>
</dbReference>
<feature type="region of interest" description="Disordered" evidence="6">
    <location>
        <begin position="173"/>
        <end position="205"/>
    </location>
</feature>
<dbReference type="PANTHER" id="PTHR45841:SF1">
    <property type="entry name" value="MRNA TURNOVER PROTEIN 4 HOMOLOG"/>
    <property type="match status" value="1"/>
</dbReference>
<dbReference type="CDD" id="cd05796">
    <property type="entry name" value="Ribosomal_P0_like"/>
    <property type="match status" value="1"/>
</dbReference>
<comment type="function">
    <text evidence="1 5">Component of the ribosome assembly machinery. Nuclear paralog of the ribosomal protein P0, it binds pre-60S subunits at an early stage of assembly in the nucleolus, and is replaced by P0 in cytoplasmic pre-60S subunits and mature 80S ribosomes.</text>
</comment>
<evidence type="ECO:0000256" key="1">
    <source>
        <dbReference type="ARBA" id="ARBA00004046"/>
    </source>
</evidence>
<dbReference type="Gene3D" id="3.30.70.1730">
    <property type="match status" value="1"/>
</dbReference>
<keyword evidence="4 5" id="KW-0539">Nucleus</keyword>
<name>A0ABM0GII0_SACKO</name>
<evidence type="ECO:0000313" key="9">
    <source>
        <dbReference type="Proteomes" id="UP000694865"/>
    </source>
</evidence>
<evidence type="ECO:0000256" key="7">
    <source>
        <dbReference type="SAM" id="Phobius"/>
    </source>
</evidence>
<dbReference type="Gene3D" id="3.90.105.20">
    <property type="match status" value="1"/>
</dbReference>
<evidence type="ECO:0000259" key="8">
    <source>
        <dbReference type="Pfam" id="PF17777"/>
    </source>
</evidence>
<keyword evidence="5" id="KW-0690">Ribosome biogenesis</keyword>
<dbReference type="RefSeq" id="XP_002730570.2">
    <property type="nucleotide sequence ID" value="XM_002730524.2"/>
</dbReference>
<comment type="subcellular location">
    <subcellularLocation>
        <location evidence="5">Cytoplasm</location>
    </subcellularLocation>
    <subcellularLocation>
        <location evidence="5">Nucleus</location>
        <location evidence="5">Nucleolus</location>
    </subcellularLocation>
</comment>
<comment type="subunit">
    <text evidence="5">Associates with the pre-60S ribosomal particle.</text>
</comment>
<keyword evidence="7" id="KW-0812">Transmembrane</keyword>
<organism evidence="9 10">
    <name type="scientific">Saccoglossus kowalevskii</name>
    <name type="common">Acorn worm</name>
    <dbReference type="NCBI Taxonomy" id="10224"/>
    <lineage>
        <taxon>Eukaryota</taxon>
        <taxon>Metazoa</taxon>
        <taxon>Hemichordata</taxon>
        <taxon>Enteropneusta</taxon>
        <taxon>Harrimaniidae</taxon>
        <taxon>Saccoglossus</taxon>
    </lineage>
</organism>
<reference evidence="10" key="1">
    <citation type="submission" date="2025-08" db="UniProtKB">
        <authorList>
            <consortium name="RefSeq"/>
        </authorList>
    </citation>
    <scope>IDENTIFICATION</scope>
    <source>
        <tissue evidence="10">Testes</tissue>
    </source>
</reference>
<evidence type="ECO:0000256" key="5">
    <source>
        <dbReference type="RuleBase" id="RU364039"/>
    </source>
</evidence>
<proteinExistence type="inferred from homology"/>
<dbReference type="InterPro" id="IPR051742">
    <property type="entry name" value="Ribosome_Assembly_uL10"/>
</dbReference>
<feature type="transmembrane region" description="Helical" evidence="7">
    <location>
        <begin position="6"/>
        <end position="23"/>
    </location>
</feature>
<keyword evidence="9" id="KW-1185">Reference proteome</keyword>
<evidence type="ECO:0000256" key="6">
    <source>
        <dbReference type="SAM" id="MobiDB-lite"/>
    </source>
</evidence>
<dbReference type="GeneID" id="100373843"/>
<keyword evidence="3 5" id="KW-0963">Cytoplasm</keyword>
<feature type="domain" description="Large ribosomal subunit protein uL10-like insertion" evidence="8">
    <location>
        <begin position="82"/>
        <end position="150"/>
    </location>
</feature>
<feature type="compositionally biased region" description="Acidic residues" evidence="6">
    <location>
        <begin position="186"/>
        <end position="205"/>
    </location>
</feature>
<evidence type="ECO:0000313" key="10">
    <source>
        <dbReference type="RefSeq" id="XP_002730570.2"/>
    </source>
</evidence>
<keyword evidence="7" id="KW-0472">Membrane</keyword>
<dbReference type="PANTHER" id="PTHR45841">
    <property type="entry name" value="MRNA TURNOVER PROTEIN 4 MRTO4"/>
    <property type="match status" value="1"/>
</dbReference>
<protein>
    <recommendedName>
        <fullName evidence="5">Ribosome assembly factor mrt4</fullName>
    </recommendedName>
</protein>
<evidence type="ECO:0000256" key="2">
    <source>
        <dbReference type="ARBA" id="ARBA00008889"/>
    </source>
</evidence>
<gene>
    <name evidence="10" type="primary">LOC100373843</name>
</gene>
<dbReference type="Pfam" id="PF00466">
    <property type="entry name" value="Ribosomal_L10"/>
    <property type="match status" value="1"/>
</dbReference>
<sequence>MTNVVFDARCIIFFIFHFFRFFLGKNKVMSLAFGRRPENEYRENLHRLSKRLAGNVGILFTNKTKDETIKWFEGYSFADHPRSGNKAAYTVTLDEGPLEQFPHSMEPHLRQLGLPTTLKKGIVTLLSEHTVCKAGHNLTPEQARILKLLDHKMSKFSIKLECMWSNDGTFENLSVKNKKPVKHESDGEEEVEDEEEDGTNDDDMS</sequence>
<dbReference type="Pfam" id="PF17777">
    <property type="entry name" value="RL10P_insert"/>
    <property type="match status" value="1"/>
</dbReference>
<accession>A0ABM0GII0</accession>
<dbReference type="InterPro" id="IPR043164">
    <property type="entry name" value="Ribosomal_uL10-like_insert_sf"/>
</dbReference>
<evidence type="ECO:0000256" key="4">
    <source>
        <dbReference type="ARBA" id="ARBA00023242"/>
    </source>
</evidence>
<keyword evidence="7" id="KW-1133">Transmembrane helix</keyword>